<sequence length="195" mass="22378">MKKYAYLFLLISLILFSCERDDICADGTPTTPRLLIEFFDAVDTEVSKTVTRLTIYADDANITIPDNENSSGAILVEPFEQERIFNRNSNSAGLPLKIDDEGETTITRYFFEKDTNLRLDEDNSTNSNIDVIEITYETEFIYISRACGFKSIFKNIEIDIIDDGDNWIQNTRFANTTDLQITVENEDTTHVQIFH</sequence>
<evidence type="ECO:0000313" key="1">
    <source>
        <dbReference type="EMBL" id="SHH48938.1"/>
    </source>
</evidence>
<reference evidence="2" key="1">
    <citation type="submission" date="2016-11" db="EMBL/GenBank/DDBJ databases">
        <authorList>
            <person name="Varghese N."/>
            <person name="Submissions S."/>
        </authorList>
    </citation>
    <scope>NUCLEOTIDE SEQUENCE [LARGE SCALE GENOMIC DNA]</scope>
    <source>
        <strain evidence="2">DSM 25330</strain>
    </source>
</reference>
<keyword evidence="2" id="KW-1185">Reference proteome</keyword>
<evidence type="ECO:0000313" key="2">
    <source>
        <dbReference type="Proteomes" id="UP000184522"/>
    </source>
</evidence>
<dbReference type="STRING" id="1089305.SAMN05444148_2136"/>
<protein>
    <recommendedName>
        <fullName evidence="3">Lipoprotein</fullName>
    </recommendedName>
</protein>
<dbReference type="Pfam" id="PF20050">
    <property type="entry name" value="DUF6452"/>
    <property type="match status" value="1"/>
</dbReference>
<gene>
    <name evidence="1" type="ORF">SAMN05444148_2136</name>
</gene>
<organism evidence="1 2">
    <name type="scientific">Winogradskyella jejuensis</name>
    <dbReference type="NCBI Taxonomy" id="1089305"/>
    <lineage>
        <taxon>Bacteria</taxon>
        <taxon>Pseudomonadati</taxon>
        <taxon>Bacteroidota</taxon>
        <taxon>Flavobacteriia</taxon>
        <taxon>Flavobacteriales</taxon>
        <taxon>Flavobacteriaceae</taxon>
        <taxon>Winogradskyella</taxon>
    </lineage>
</organism>
<evidence type="ECO:0008006" key="3">
    <source>
        <dbReference type="Google" id="ProtNLM"/>
    </source>
</evidence>
<dbReference type="PROSITE" id="PS51257">
    <property type="entry name" value="PROKAR_LIPOPROTEIN"/>
    <property type="match status" value="1"/>
</dbReference>
<name>A0A1M5TE07_9FLAO</name>
<dbReference type="EMBL" id="FQWS01000002">
    <property type="protein sequence ID" value="SHH48938.1"/>
    <property type="molecule type" value="Genomic_DNA"/>
</dbReference>
<accession>A0A1M5TE07</accession>
<proteinExistence type="predicted"/>
<dbReference type="InterPro" id="IPR045607">
    <property type="entry name" value="DUF6452"/>
</dbReference>
<dbReference type="AlphaFoldDB" id="A0A1M5TE07"/>
<dbReference type="RefSeq" id="WP_073086256.1">
    <property type="nucleotide sequence ID" value="NZ_FQWS01000002.1"/>
</dbReference>
<dbReference type="Proteomes" id="UP000184522">
    <property type="component" value="Unassembled WGS sequence"/>
</dbReference>
<dbReference type="OrthoDB" id="663527at2"/>